<evidence type="ECO:0000313" key="1">
    <source>
        <dbReference type="EMBL" id="QDU83696.1"/>
    </source>
</evidence>
<proteinExistence type="predicted"/>
<dbReference type="Proteomes" id="UP000319342">
    <property type="component" value="Chromosome"/>
</dbReference>
<dbReference type="InterPro" id="IPR007433">
    <property type="entry name" value="DUF481"/>
</dbReference>
<organism evidence="1 2">
    <name type="scientific">Rohdeia mirabilis</name>
    <dbReference type="NCBI Taxonomy" id="2528008"/>
    <lineage>
        <taxon>Bacteria</taxon>
        <taxon>Pseudomonadati</taxon>
        <taxon>Planctomycetota</taxon>
        <taxon>Planctomycetia</taxon>
        <taxon>Planctomycetia incertae sedis</taxon>
        <taxon>Rohdeia</taxon>
    </lineage>
</organism>
<sequence length="275" mass="29882" precursor="true">MSILLTLLAPLAFAAPTEASAPAAPIYGAPRAIAPSSLQDEVVSDPAWTGSVTLGATITSGNTEVTTLAANAEAVLDRSATESTDRWTARAFWLFAEQKNQTSGQNEITQRQAGASVKYDYFFAEETYGYGNAAVTTDTIAALDLRYQLGAGVGHQFLDEEDRAFSGEAGLAYVNEDYKDFPGQPSDDADYIAARLAYDFFFQISEQTSFRQLAEAFVAVDNMDDVYGRLDTSITTNLTESMIGKLQHVMDYDNTPATGADRIDHRLILTIGWTF</sequence>
<dbReference type="EMBL" id="CP036290">
    <property type="protein sequence ID" value="QDU83696.1"/>
    <property type="molecule type" value="Genomic_DNA"/>
</dbReference>
<accession>A0A518CWU7</accession>
<dbReference type="AlphaFoldDB" id="A0A518CWU7"/>
<name>A0A518CWU7_9BACT</name>
<evidence type="ECO:0008006" key="3">
    <source>
        <dbReference type="Google" id="ProtNLM"/>
    </source>
</evidence>
<dbReference type="Pfam" id="PF04338">
    <property type="entry name" value="DUF481"/>
    <property type="match status" value="1"/>
</dbReference>
<evidence type="ECO:0000313" key="2">
    <source>
        <dbReference type="Proteomes" id="UP000319342"/>
    </source>
</evidence>
<reference evidence="1 2" key="1">
    <citation type="submission" date="2019-02" db="EMBL/GenBank/DDBJ databases">
        <title>Deep-cultivation of Planctomycetes and their phenomic and genomic characterization uncovers novel biology.</title>
        <authorList>
            <person name="Wiegand S."/>
            <person name="Jogler M."/>
            <person name="Boedeker C."/>
            <person name="Pinto D."/>
            <person name="Vollmers J."/>
            <person name="Rivas-Marin E."/>
            <person name="Kohn T."/>
            <person name="Peeters S.H."/>
            <person name="Heuer A."/>
            <person name="Rast P."/>
            <person name="Oberbeckmann S."/>
            <person name="Bunk B."/>
            <person name="Jeske O."/>
            <person name="Meyerdierks A."/>
            <person name="Storesund J.E."/>
            <person name="Kallscheuer N."/>
            <person name="Luecker S."/>
            <person name="Lage O.M."/>
            <person name="Pohl T."/>
            <person name="Merkel B.J."/>
            <person name="Hornburger P."/>
            <person name="Mueller R.-W."/>
            <person name="Bruemmer F."/>
            <person name="Labrenz M."/>
            <person name="Spormann A.M."/>
            <person name="Op den Camp H."/>
            <person name="Overmann J."/>
            <person name="Amann R."/>
            <person name="Jetten M.S.M."/>
            <person name="Mascher T."/>
            <person name="Medema M.H."/>
            <person name="Devos D.P."/>
            <person name="Kaster A.-K."/>
            <person name="Ovreas L."/>
            <person name="Rohde M."/>
            <person name="Galperin M.Y."/>
            <person name="Jogler C."/>
        </authorList>
    </citation>
    <scope>NUCLEOTIDE SEQUENCE [LARGE SCALE GENOMIC DNA]</scope>
    <source>
        <strain evidence="1 2">Pla163</strain>
    </source>
</reference>
<keyword evidence="2" id="KW-1185">Reference proteome</keyword>
<protein>
    <recommendedName>
        <fullName evidence="3">Salt-induced outer membrane protein</fullName>
    </recommendedName>
</protein>
<gene>
    <name evidence="1" type="ORF">Pla163_07970</name>
</gene>
<dbReference type="RefSeq" id="WP_419186300.1">
    <property type="nucleotide sequence ID" value="NZ_CP036290.1"/>
</dbReference>